<keyword evidence="4" id="KW-1185">Reference proteome</keyword>
<dbReference type="EMBL" id="CM010715">
    <property type="protein sequence ID" value="RZC44333.1"/>
    <property type="molecule type" value="Genomic_DNA"/>
</dbReference>
<dbReference type="SUPFAM" id="SSF49562">
    <property type="entry name" value="C2 domain (Calcium/lipid-binding domain, CaLB)"/>
    <property type="match status" value="1"/>
</dbReference>
<dbReference type="AlphaFoldDB" id="A0A4Y7I5X0"/>
<dbReference type="Gene3D" id="2.60.40.150">
    <property type="entry name" value="C2 domain"/>
    <property type="match status" value="1"/>
</dbReference>
<accession>A0A4Y7I5X0</accession>
<dbReference type="SMART" id="SM00239">
    <property type="entry name" value="C2"/>
    <property type="match status" value="1"/>
</dbReference>
<dbReference type="OMA" id="SSGHPKG"/>
<dbReference type="PANTHER" id="PTHR32246">
    <property type="entry name" value="INGRESSION PROTEIN FIC1"/>
    <property type="match status" value="1"/>
</dbReference>
<name>A0A4Y7I5X0_PAPSO</name>
<evidence type="ECO:0000259" key="2">
    <source>
        <dbReference type="PROSITE" id="PS50004"/>
    </source>
</evidence>
<dbReference type="Pfam" id="PF00168">
    <property type="entry name" value="C2"/>
    <property type="match status" value="1"/>
</dbReference>
<dbReference type="Gramene" id="RZC44333">
    <property type="protein sequence ID" value="RZC44333"/>
    <property type="gene ID" value="C5167_037280"/>
</dbReference>
<evidence type="ECO:0000313" key="3">
    <source>
        <dbReference type="EMBL" id="RZC44333.1"/>
    </source>
</evidence>
<protein>
    <recommendedName>
        <fullName evidence="2">C2 domain-containing protein</fullName>
    </recommendedName>
</protein>
<dbReference type="CDD" id="cd04051">
    <property type="entry name" value="C2_SRC2_like"/>
    <property type="match status" value="1"/>
</dbReference>
<dbReference type="Proteomes" id="UP000316621">
    <property type="component" value="Chromosome 1"/>
</dbReference>
<dbReference type="InterPro" id="IPR035892">
    <property type="entry name" value="C2_domain_sf"/>
</dbReference>
<evidence type="ECO:0000256" key="1">
    <source>
        <dbReference type="SAM" id="MobiDB-lite"/>
    </source>
</evidence>
<dbReference type="GO" id="GO:0006952">
    <property type="term" value="P:defense response"/>
    <property type="evidence" value="ECO:0007669"/>
    <property type="project" value="InterPro"/>
</dbReference>
<dbReference type="PROSITE" id="PS50004">
    <property type="entry name" value="C2"/>
    <property type="match status" value="1"/>
</dbReference>
<organism evidence="3 4">
    <name type="scientific">Papaver somniferum</name>
    <name type="common">Opium poppy</name>
    <dbReference type="NCBI Taxonomy" id="3469"/>
    <lineage>
        <taxon>Eukaryota</taxon>
        <taxon>Viridiplantae</taxon>
        <taxon>Streptophyta</taxon>
        <taxon>Embryophyta</taxon>
        <taxon>Tracheophyta</taxon>
        <taxon>Spermatophyta</taxon>
        <taxon>Magnoliopsida</taxon>
        <taxon>Ranunculales</taxon>
        <taxon>Papaveraceae</taxon>
        <taxon>Papaveroideae</taxon>
        <taxon>Papaver</taxon>
    </lineage>
</organism>
<gene>
    <name evidence="3" type="ORF">C5167_037280</name>
</gene>
<dbReference type="InterPro" id="IPR044750">
    <property type="entry name" value="C2_SRC2/BAP"/>
</dbReference>
<feature type="domain" description="C2" evidence="2">
    <location>
        <begin position="1"/>
        <end position="111"/>
    </location>
</feature>
<dbReference type="STRING" id="3469.A0A4Y7I5X0"/>
<feature type="region of interest" description="Disordered" evidence="1">
    <location>
        <begin position="157"/>
        <end position="224"/>
    </location>
</feature>
<dbReference type="InterPro" id="IPR000008">
    <property type="entry name" value="C2_dom"/>
</dbReference>
<evidence type="ECO:0000313" key="4">
    <source>
        <dbReference type="Proteomes" id="UP000316621"/>
    </source>
</evidence>
<proteinExistence type="predicted"/>
<feature type="compositionally biased region" description="Low complexity" evidence="1">
    <location>
        <begin position="188"/>
        <end position="207"/>
    </location>
</feature>
<reference evidence="3 4" key="1">
    <citation type="journal article" date="2018" name="Science">
        <title>The opium poppy genome and morphinan production.</title>
        <authorList>
            <person name="Guo L."/>
            <person name="Winzer T."/>
            <person name="Yang X."/>
            <person name="Li Y."/>
            <person name="Ning Z."/>
            <person name="He Z."/>
            <person name="Teodor R."/>
            <person name="Lu Y."/>
            <person name="Bowser T.A."/>
            <person name="Graham I.A."/>
            <person name="Ye K."/>
        </authorList>
    </citation>
    <scope>NUCLEOTIDE SEQUENCE [LARGE SCALE GENOMIC DNA]</scope>
    <source>
        <strain evidence="4">cv. HN1</strain>
        <tissue evidence="3">Leaves</tissue>
    </source>
</reference>
<dbReference type="PANTHER" id="PTHR32246:SF173">
    <property type="entry name" value="C2 DOMAIN-CONTAINING PROTEIN"/>
    <property type="match status" value="1"/>
</dbReference>
<sequence>MAYRRLEVTIISARDIKDVNLFTEMDVYVLASIGGDPSTQKKTPVHYCGGKNPCWDFTTSFSLDESLAKHNRLVLILQLKSKKRIGADRHVGVVHVPVKDLLDNPGTKFVSYQVRIKNAAHVPESSPAYRMGEPVMAYPAVVCSSVPYPPSGSGVPYQAQGGPYPPPSVGYPTAGYGNGQPQPPIGHPPQQLGYGYPPQQQPGYGYPPQGGHGGHPQQPPMVMK</sequence>